<dbReference type="EMBL" id="RBOC01000062">
    <property type="protein sequence ID" value="RMM11663.1"/>
    <property type="molecule type" value="Genomic_DNA"/>
</dbReference>
<proteinExistence type="predicted"/>
<reference evidence="2 3" key="1">
    <citation type="submission" date="2018-08" db="EMBL/GenBank/DDBJ databases">
        <title>Recombination of ecologically and evolutionarily significant loci maintains genetic cohesion in the Pseudomonas syringae species complex.</title>
        <authorList>
            <person name="Dillon M."/>
            <person name="Thakur S."/>
            <person name="Almeida R.N.D."/>
            <person name="Weir B.S."/>
            <person name="Guttman D.S."/>
        </authorList>
    </citation>
    <scope>NUCLEOTIDE SEQUENCE [LARGE SCALE GENOMIC DNA]</scope>
    <source>
        <strain evidence="2 3">ICMP 4086</strain>
    </source>
</reference>
<comment type="caution">
    <text evidence="2">The sequence shown here is derived from an EMBL/GenBank/DDBJ whole genome shotgun (WGS) entry which is preliminary data.</text>
</comment>
<evidence type="ECO:0000313" key="3">
    <source>
        <dbReference type="Proteomes" id="UP000278587"/>
    </source>
</evidence>
<dbReference type="Proteomes" id="UP000278587">
    <property type="component" value="Unassembled WGS sequence"/>
</dbReference>
<accession>A0A3M3BG67</accession>
<evidence type="ECO:0000313" key="2">
    <source>
        <dbReference type="EMBL" id="RMM11663.1"/>
    </source>
</evidence>
<gene>
    <name evidence="2" type="ORF">ALQ84_03826</name>
</gene>
<protein>
    <submittedName>
        <fullName evidence="2">Uncharacterized protein</fullName>
    </submittedName>
</protein>
<feature type="region of interest" description="Disordered" evidence="1">
    <location>
        <begin position="1"/>
        <end position="28"/>
    </location>
</feature>
<evidence type="ECO:0000256" key="1">
    <source>
        <dbReference type="SAM" id="MobiDB-lite"/>
    </source>
</evidence>
<name>A0A3M3BG67_9PSED</name>
<sequence length="80" mass="8889">MTDTQSTLVPMLRVGTPLSDPNPSDIPEPPCDAERHELHSDAERRHDNQYKVYALHTAAANAVLFNRDRTNDAKCDVSDG</sequence>
<organism evidence="2 3">
    <name type="scientific">Pseudomonas caricapapayae</name>
    <dbReference type="NCBI Taxonomy" id="46678"/>
    <lineage>
        <taxon>Bacteria</taxon>
        <taxon>Pseudomonadati</taxon>
        <taxon>Pseudomonadota</taxon>
        <taxon>Gammaproteobacteria</taxon>
        <taxon>Pseudomonadales</taxon>
        <taxon>Pseudomonadaceae</taxon>
        <taxon>Pseudomonas</taxon>
    </lineage>
</organism>
<dbReference type="AlphaFoldDB" id="A0A3M3BG67"/>